<evidence type="ECO:0000313" key="7">
    <source>
        <dbReference type="Proteomes" id="UP000041254"/>
    </source>
</evidence>
<evidence type="ECO:0000256" key="3">
    <source>
        <dbReference type="ARBA" id="ARBA00023180"/>
    </source>
</evidence>
<dbReference type="InterPro" id="IPR000800">
    <property type="entry name" value="Notch_dom"/>
</dbReference>
<sequence length="133" mass="13876">MLTGIASGGTGRRRPSRALRAPGASSPASECAPGCPSSFVGDGICDPECFVSDQCDNDDGDCVDGSTSVPEICETKKDNVTQCDAFCGDGTRWRTTATIRKRADNDVCVIQKEPEPCKAAESCLSGTARHGTL</sequence>
<dbReference type="VEuPathDB" id="CryptoDB:Vbra_5637"/>
<accession>A0A0G4F310</accession>
<dbReference type="Pfam" id="PF00066">
    <property type="entry name" value="Notch"/>
    <property type="match status" value="1"/>
</dbReference>
<evidence type="ECO:0000256" key="2">
    <source>
        <dbReference type="ARBA" id="ARBA00023157"/>
    </source>
</evidence>
<feature type="region of interest" description="Disordered" evidence="4">
    <location>
        <begin position="1"/>
        <end position="33"/>
    </location>
</feature>
<keyword evidence="3" id="KW-0325">Glycoprotein</keyword>
<evidence type="ECO:0000256" key="4">
    <source>
        <dbReference type="SAM" id="MobiDB-lite"/>
    </source>
</evidence>
<dbReference type="Proteomes" id="UP000041254">
    <property type="component" value="Unassembled WGS sequence"/>
</dbReference>
<dbReference type="AlphaFoldDB" id="A0A0G4F310"/>
<organism evidence="6 7">
    <name type="scientific">Vitrella brassicaformis (strain CCMP3155)</name>
    <dbReference type="NCBI Taxonomy" id="1169540"/>
    <lineage>
        <taxon>Eukaryota</taxon>
        <taxon>Sar</taxon>
        <taxon>Alveolata</taxon>
        <taxon>Colpodellida</taxon>
        <taxon>Vitrellaceae</taxon>
        <taxon>Vitrella</taxon>
    </lineage>
</organism>
<evidence type="ECO:0000256" key="1">
    <source>
        <dbReference type="ARBA" id="ARBA00022737"/>
    </source>
</evidence>
<feature type="compositionally biased region" description="Gly residues" evidence="4">
    <location>
        <begin position="1"/>
        <end position="10"/>
    </location>
</feature>
<feature type="domain" description="LNR" evidence="5">
    <location>
        <begin position="29"/>
        <end position="62"/>
    </location>
</feature>
<evidence type="ECO:0000259" key="5">
    <source>
        <dbReference type="Pfam" id="PF00066"/>
    </source>
</evidence>
<keyword evidence="2" id="KW-1015">Disulfide bond</keyword>
<evidence type="ECO:0000313" key="6">
    <source>
        <dbReference type="EMBL" id="CEM06429.1"/>
    </source>
</evidence>
<gene>
    <name evidence="6" type="ORF">Vbra_5637</name>
</gene>
<dbReference type="InParanoid" id="A0A0G4F310"/>
<keyword evidence="7" id="KW-1185">Reference proteome</keyword>
<protein>
    <recommendedName>
        <fullName evidence="5">LNR domain-containing protein</fullName>
    </recommendedName>
</protein>
<reference evidence="6 7" key="1">
    <citation type="submission" date="2014-11" db="EMBL/GenBank/DDBJ databases">
        <authorList>
            <person name="Zhu J."/>
            <person name="Qi W."/>
            <person name="Song R."/>
        </authorList>
    </citation>
    <scope>NUCLEOTIDE SEQUENCE [LARGE SCALE GENOMIC DNA]</scope>
</reference>
<dbReference type="EMBL" id="CDMY01000366">
    <property type="protein sequence ID" value="CEM06429.1"/>
    <property type="molecule type" value="Genomic_DNA"/>
</dbReference>
<keyword evidence="1" id="KW-0677">Repeat</keyword>
<name>A0A0G4F310_VITBC</name>
<proteinExistence type="predicted"/>